<evidence type="ECO:0000256" key="4">
    <source>
        <dbReference type="ARBA" id="ARBA00022801"/>
    </source>
</evidence>
<dbReference type="Proteomes" id="UP001324634">
    <property type="component" value="Chromosome"/>
</dbReference>
<feature type="chain" id="PRO_5043089553" description="Serine protease" evidence="7">
    <location>
        <begin position="18"/>
        <end position="325"/>
    </location>
</feature>
<evidence type="ECO:0000313" key="8">
    <source>
        <dbReference type="EMBL" id="WPU63537.1"/>
    </source>
</evidence>
<dbReference type="InterPro" id="IPR050966">
    <property type="entry name" value="Glutamyl_endopeptidase"/>
</dbReference>
<feature type="active site" description="Charge relay system" evidence="6">
    <location>
        <position position="225"/>
    </location>
</feature>
<keyword evidence="9" id="KW-1185">Reference proteome</keyword>
<evidence type="ECO:0000256" key="7">
    <source>
        <dbReference type="RuleBase" id="RU004296"/>
    </source>
</evidence>
<evidence type="ECO:0000256" key="1">
    <source>
        <dbReference type="ARBA" id="ARBA00008764"/>
    </source>
</evidence>
<dbReference type="PROSITE" id="PS00134">
    <property type="entry name" value="TRYPSIN_HIS"/>
    <property type="match status" value="1"/>
</dbReference>
<evidence type="ECO:0000313" key="9">
    <source>
        <dbReference type="Proteomes" id="UP001324634"/>
    </source>
</evidence>
<dbReference type="Pfam" id="PF13365">
    <property type="entry name" value="Trypsin_2"/>
    <property type="match status" value="1"/>
</dbReference>
<keyword evidence="4 7" id="KW-0378">Hydrolase</keyword>
<dbReference type="InterPro" id="IPR008256">
    <property type="entry name" value="Peptidase_S1B"/>
</dbReference>
<dbReference type="PANTHER" id="PTHR15462">
    <property type="entry name" value="SERINE PROTEASE"/>
    <property type="match status" value="1"/>
</dbReference>
<reference evidence="8 9" key="1">
    <citation type="submission" date="2023-11" db="EMBL/GenBank/DDBJ databases">
        <title>Peredibacter starrii A3.12.</title>
        <authorList>
            <person name="Mitchell R.J."/>
        </authorList>
    </citation>
    <scope>NUCLEOTIDE SEQUENCE [LARGE SCALE GENOMIC DNA]</scope>
    <source>
        <strain evidence="8 9">A3.12</strain>
    </source>
</reference>
<feature type="signal peptide" evidence="7">
    <location>
        <begin position="1"/>
        <end position="17"/>
    </location>
</feature>
<dbReference type="GO" id="GO:0004252">
    <property type="term" value="F:serine-type endopeptidase activity"/>
    <property type="evidence" value="ECO:0007669"/>
    <property type="project" value="InterPro"/>
</dbReference>
<name>A0AAX4HJY2_9BACT</name>
<keyword evidence="5 7" id="KW-0720">Serine protease</keyword>
<dbReference type="EC" id="3.4.21.-" evidence="7"/>
<evidence type="ECO:0000256" key="2">
    <source>
        <dbReference type="ARBA" id="ARBA00022670"/>
    </source>
</evidence>
<dbReference type="GO" id="GO:0006508">
    <property type="term" value="P:proteolysis"/>
    <property type="evidence" value="ECO:0007669"/>
    <property type="project" value="UniProtKB-KW"/>
</dbReference>
<gene>
    <name evidence="8" type="ORF">SOO65_12645</name>
</gene>
<dbReference type="InterPro" id="IPR018114">
    <property type="entry name" value="TRYPSIN_HIS"/>
</dbReference>
<accession>A0AAX4HJY2</accession>
<dbReference type="PRINTS" id="PR00839">
    <property type="entry name" value="V8PROTEASE"/>
</dbReference>
<evidence type="ECO:0000256" key="6">
    <source>
        <dbReference type="PIRSR" id="PIRSR608256-1"/>
    </source>
</evidence>
<sequence>MLRIIFCLFMISVQAHASNKVIYGQDNRNEVYNYTNQSIVELSKSTVALVKKNEMSWDGTYYRIPLKSYGSALQLCSNEKFYEQPTAAFCSGFLIAPNKIVTAGHCITSKKDCDNTVFIFNYRLVDKTNFYSGFKNIYTCKRVLGQQLQKGGVDFAVIELDEDVEGIAPLKLAQSMDNLSANDSVFTIGHPAGLPTKITDNAKVRSVNRNDGFFVTTLDTFGGNSGSPVFNAKTQEVEGILVRGDTDYVVAGSCRRENRINESAGRGETAVAISHIHEGGLFGDGSKIADDENFRYIWFSRFQTCNEFQGVRFTREVEESYCPVE</sequence>
<dbReference type="PROSITE" id="PS00673">
    <property type="entry name" value="V8_SER"/>
    <property type="match status" value="1"/>
</dbReference>
<dbReference type="EMBL" id="CP139487">
    <property type="protein sequence ID" value="WPU63537.1"/>
    <property type="molecule type" value="Genomic_DNA"/>
</dbReference>
<dbReference type="Gene3D" id="2.40.10.10">
    <property type="entry name" value="Trypsin-like serine proteases"/>
    <property type="match status" value="2"/>
</dbReference>
<feature type="active site" description="Charge relay system" evidence="6">
    <location>
        <position position="105"/>
    </location>
</feature>
<comment type="similarity">
    <text evidence="1 7">Belongs to the peptidase S1B family.</text>
</comment>
<proteinExistence type="inferred from homology"/>
<feature type="active site" description="Charge relay system" evidence="6">
    <location>
        <position position="154"/>
    </location>
</feature>
<organism evidence="8 9">
    <name type="scientific">Peredibacter starrii</name>
    <dbReference type="NCBI Taxonomy" id="28202"/>
    <lineage>
        <taxon>Bacteria</taxon>
        <taxon>Pseudomonadati</taxon>
        <taxon>Bdellovibrionota</taxon>
        <taxon>Bacteriovoracia</taxon>
        <taxon>Bacteriovoracales</taxon>
        <taxon>Bacteriovoracaceae</taxon>
        <taxon>Peredibacter</taxon>
    </lineage>
</organism>
<evidence type="ECO:0000256" key="5">
    <source>
        <dbReference type="ARBA" id="ARBA00022825"/>
    </source>
</evidence>
<dbReference type="KEGG" id="psti:SOO65_12645"/>
<keyword evidence="3 7" id="KW-0732">Signal</keyword>
<dbReference type="RefSeq" id="WP_321390417.1">
    <property type="nucleotide sequence ID" value="NZ_CP139487.1"/>
</dbReference>
<protein>
    <recommendedName>
        <fullName evidence="7">Serine protease</fullName>
        <ecNumber evidence="7">3.4.21.-</ecNumber>
    </recommendedName>
</protein>
<dbReference type="PANTHER" id="PTHR15462:SF8">
    <property type="entry name" value="SERINE PROTEASE"/>
    <property type="match status" value="1"/>
</dbReference>
<dbReference type="AlphaFoldDB" id="A0AAX4HJY2"/>
<dbReference type="InterPro" id="IPR000126">
    <property type="entry name" value="V8_ser_AS"/>
</dbReference>
<evidence type="ECO:0000256" key="3">
    <source>
        <dbReference type="ARBA" id="ARBA00022729"/>
    </source>
</evidence>
<dbReference type="SUPFAM" id="SSF50494">
    <property type="entry name" value="Trypsin-like serine proteases"/>
    <property type="match status" value="1"/>
</dbReference>
<dbReference type="InterPro" id="IPR009003">
    <property type="entry name" value="Peptidase_S1_PA"/>
</dbReference>
<dbReference type="InterPro" id="IPR043504">
    <property type="entry name" value="Peptidase_S1_PA_chymotrypsin"/>
</dbReference>
<keyword evidence="2 7" id="KW-0645">Protease</keyword>